<feature type="chain" id="PRO_5044264467" description="SH3b domain-containing protein" evidence="1">
    <location>
        <begin position="26"/>
        <end position="226"/>
    </location>
</feature>
<sequence>MNNNRFFSFAVCSILMIGTPMLSLAKDIQARGLLVASWGKSLDADNNKKILYFDFIPENQSISNGNEISILTKKQDQQNILKTFSTIPSGFYSYQEGIATQPVSITLSNIGQETFCDSKYYYADFVKLRKIKHTKITKIPKAKCLDAYLRDDIYLIKSTDEKGVNLREKPAGNAKVLKILADNKLVKKLKTFPNGWFYVALLNDDGSDMKQNVHGYIHKSQLKLLD</sequence>
<dbReference type="RefSeq" id="WP_085363293.1">
    <property type="nucleotide sequence ID" value="NZ_LT906434.1"/>
</dbReference>
<evidence type="ECO:0000313" key="2">
    <source>
        <dbReference type="EMBL" id="SNU79048.1"/>
    </source>
</evidence>
<dbReference type="EMBL" id="LT906434">
    <property type="protein sequence ID" value="SNU79048.1"/>
    <property type="molecule type" value="Genomic_DNA"/>
</dbReference>
<reference evidence="2 3" key="1">
    <citation type="submission" date="2017-06" db="EMBL/GenBank/DDBJ databases">
        <authorList>
            <consortium name="Pathogen Informatics"/>
        </authorList>
    </citation>
    <scope>NUCLEOTIDE SEQUENCE [LARGE SCALE GENOMIC DNA]</scope>
    <source>
        <strain evidence="2 3">NCTC12230</strain>
    </source>
</reference>
<feature type="signal peptide" evidence="1">
    <location>
        <begin position="1"/>
        <end position="25"/>
    </location>
</feature>
<name>A0AB38DNZ8_9NEIS</name>
<dbReference type="AlphaFoldDB" id="A0AB38DNZ8"/>
<dbReference type="Gene3D" id="2.30.30.40">
    <property type="entry name" value="SH3 Domains"/>
    <property type="match status" value="1"/>
</dbReference>
<dbReference type="Proteomes" id="UP000215033">
    <property type="component" value="Chromosome 1"/>
</dbReference>
<dbReference type="KEGG" id="nzo:SAMEA4504057_0535"/>
<keyword evidence="1" id="KW-0732">Signal</keyword>
<evidence type="ECO:0000256" key="1">
    <source>
        <dbReference type="SAM" id="SignalP"/>
    </source>
</evidence>
<evidence type="ECO:0000313" key="3">
    <source>
        <dbReference type="Proteomes" id="UP000215033"/>
    </source>
</evidence>
<organism evidence="2 3">
    <name type="scientific">Neisseria zoodegmatis</name>
    <dbReference type="NCBI Taxonomy" id="326523"/>
    <lineage>
        <taxon>Bacteria</taxon>
        <taxon>Pseudomonadati</taxon>
        <taxon>Pseudomonadota</taxon>
        <taxon>Betaproteobacteria</taxon>
        <taxon>Neisseriales</taxon>
        <taxon>Neisseriaceae</taxon>
        <taxon>Neisseria</taxon>
    </lineage>
</organism>
<gene>
    <name evidence="2" type="ORF">SAMEA4504057_00535</name>
</gene>
<proteinExistence type="predicted"/>
<protein>
    <recommendedName>
        <fullName evidence="4">SH3b domain-containing protein</fullName>
    </recommendedName>
</protein>
<accession>A0AB38DNZ8</accession>
<evidence type="ECO:0008006" key="4">
    <source>
        <dbReference type="Google" id="ProtNLM"/>
    </source>
</evidence>